<evidence type="ECO:0000313" key="4">
    <source>
        <dbReference type="Proteomes" id="UP000005240"/>
    </source>
</evidence>
<reference evidence="2" key="1">
    <citation type="submission" date="2009-11" db="EMBL/GenBank/DDBJ databases">
        <authorList>
            <consortium name="The Broad Institute Genome Sequencing Platform"/>
            <person name="Ward D."/>
            <person name="Feldgarden M."/>
            <person name="Earl A."/>
            <person name="Young S.K."/>
            <person name="Zeng Q."/>
            <person name="Koehrsen M."/>
            <person name="Alvarado L."/>
            <person name="Berlin A."/>
            <person name="Bochicchio J."/>
            <person name="Borenstein D."/>
            <person name="Chapman S.B."/>
            <person name="Chen Z."/>
            <person name="Engels R."/>
            <person name="Freedman E."/>
            <person name="Gellesch M."/>
            <person name="Goldberg J."/>
            <person name="Griggs A."/>
            <person name="Gujja S."/>
            <person name="Heilman E."/>
            <person name="Heiman D."/>
            <person name="Hepburn T."/>
            <person name="Howarth C."/>
            <person name="Jen D."/>
            <person name="Larson L."/>
            <person name="Lewis B."/>
            <person name="Mehta T."/>
            <person name="Park D."/>
            <person name="Pearson M."/>
            <person name="Roberts A."/>
            <person name="Saif S."/>
            <person name="Shea T."/>
            <person name="Shenoy N."/>
            <person name="Sisk P."/>
            <person name="Stolte C."/>
            <person name="Sykes S."/>
            <person name="Thomson T."/>
            <person name="Walk T."/>
            <person name="White J."/>
            <person name="Yandava C."/>
            <person name="Izard J."/>
            <person name="Baranova O.V."/>
            <person name="Blanton J.M."/>
            <person name="Tanner A.C."/>
            <person name="Dewhirst F.E."/>
            <person name="Haas B."/>
            <person name="Nusbaum C."/>
            <person name="Birren B."/>
        </authorList>
    </citation>
    <scope>NUCLEOTIDE SEQUENCE [LARGE SCALE GENOMIC DNA]</scope>
    <source>
        <strain evidence="2">1-1 BBBD Race 1</strain>
    </source>
</reference>
<dbReference type="Proteomes" id="UP000005240">
    <property type="component" value="Unassembled WGS sequence"/>
</dbReference>
<feature type="region of interest" description="Disordered" evidence="1">
    <location>
        <begin position="64"/>
        <end position="96"/>
    </location>
</feature>
<name>A0A180G408_PUCT1</name>
<reference evidence="2" key="2">
    <citation type="submission" date="2016-05" db="EMBL/GenBank/DDBJ databases">
        <title>Comparative analysis highlights variable genome content of wheat rusts and divergence of the mating loci.</title>
        <authorList>
            <person name="Cuomo C.A."/>
            <person name="Bakkeren G."/>
            <person name="Szabo L."/>
            <person name="Khalil H."/>
            <person name="Joly D."/>
            <person name="Goldberg J."/>
            <person name="Young S."/>
            <person name="Zeng Q."/>
            <person name="Fellers J."/>
        </authorList>
    </citation>
    <scope>NUCLEOTIDE SEQUENCE [LARGE SCALE GENOMIC DNA]</scope>
    <source>
        <strain evidence="2">1-1 BBBD Race 1</strain>
    </source>
</reference>
<reference evidence="3" key="4">
    <citation type="submission" date="2025-05" db="UniProtKB">
        <authorList>
            <consortium name="EnsemblFungi"/>
        </authorList>
    </citation>
    <scope>IDENTIFICATION</scope>
    <source>
        <strain evidence="3">isolate 1-1 / race 1 (BBBD)</strain>
    </source>
</reference>
<accession>A0A180G408</accession>
<keyword evidence="4" id="KW-1185">Reference proteome</keyword>
<evidence type="ECO:0000313" key="2">
    <source>
        <dbReference type="EMBL" id="OAV87387.1"/>
    </source>
</evidence>
<sequence length="96" mass="10695">MFLRGTSNYSLRLTYLRQLTHSDPSPDLSDSITGFYLETTPVAASTQLEFRKNTFCIVTARLPKGSTSQGKKKTTSPYDFPSSTSSSFHNCNFPSE</sequence>
<feature type="compositionally biased region" description="Low complexity" evidence="1">
    <location>
        <begin position="64"/>
        <end position="88"/>
    </location>
</feature>
<dbReference type="EnsemblFungi" id="PTTG_29449-t43_1">
    <property type="protein sequence ID" value="PTTG_29449-t43_1-p1"/>
    <property type="gene ID" value="PTTG_29449"/>
</dbReference>
<dbReference type="AlphaFoldDB" id="A0A180G408"/>
<reference evidence="3 4" key="3">
    <citation type="journal article" date="2017" name="G3 (Bethesda)">
        <title>Comparative analysis highlights variable genome content of wheat rusts and divergence of the mating loci.</title>
        <authorList>
            <person name="Cuomo C.A."/>
            <person name="Bakkeren G."/>
            <person name="Khalil H.B."/>
            <person name="Panwar V."/>
            <person name="Joly D."/>
            <person name="Linning R."/>
            <person name="Sakthikumar S."/>
            <person name="Song X."/>
            <person name="Adiconis X."/>
            <person name="Fan L."/>
            <person name="Goldberg J.M."/>
            <person name="Levin J.Z."/>
            <person name="Young S."/>
            <person name="Zeng Q."/>
            <person name="Anikster Y."/>
            <person name="Bruce M."/>
            <person name="Wang M."/>
            <person name="Yin C."/>
            <person name="McCallum B."/>
            <person name="Szabo L.J."/>
            <person name="Hulbert S."/>
            <person name="Chen X."/>
            <person name="Fellers J.P."/>
        </authorList>
    </citation>
    <scope>NUCLEOTIDE SEQUENCE</scope>
    <source>
        <strain evidence="3">isolate 1-1 / race 1 (BBBD)</strain>
        <strain evidence="4">Isolate 1-1 / race 1 (BBBD)</strain>
    </source>
</reference>
<dbReference type="VEuPathDB" id="FungiDB:PTTG_29449"/>
<protein>
    <submittedName>
        <fullName evidence="2 3">Uncharacterized protein</fullName>
    </submittedName>
</protein>
<evidence type="ECO:0000256" key="1">
    <source>
        <dbReference type="SAM" id="MobiDB-lite"/>
    </source>
</evidence>
<organism evidence="2">
    <name type="scientific">Puccinia triticina (isolate 1-1 / race 1 (BBBD))</name>
    <name type="common">Brown leaf rust fungus</name>
    <dbReference type="NCBI Taxonomy" id="630390"/>
    <lineage>
        <taxon>Eukaryota</taxon>
        <taxon>Fungi</taxon>
        <taxon>Dikarya</taxon>
        <taxon>Basidiomycota</taxon>
        <taxon>Pucciniomycotina</taxon>
        <taxon>Pucciniomycetes</taxon>
        <taxon>Pucciniales</taxon>
        <taxon>Pucciniaceae</taxon>
        <taxon>Puccinia</taxon>
    </lineage>
</organism>
<gene>
    <name evidence="2" type="ORF">PTTG_29449</name>
</gene>
<proteinExistence type="predicted"/>
<evidence type="ECO:0000313" key="3">
    <source>
        <dbReference type="EnsemblFungi" id="PTTG_29449-t43_1-p1"/>
    </source>
</evidence>
<dbReference type="EMBL" id="ADAS02000432">
    <property type="protein sequence ID" value="OAV87387.1"/>
    <property type="molecule type" value="Genomic_DNA"/>
</dbReference>